<evidence type="ECO:0000313" key="2">
    <source>
        <dbReference type="EMBL" id="GAH51208.1"/>
    </source>
</evidence>
<dbReference type="PANTHER" id="PTHR21043:SF0">
    <property type="entry name" value="MITOCHONDRIAL ASSEMBLY OF RIBOSOMAL LARGE SUBUNIT PROTEIN 1"/>
    <property type="match status" value="1"/>
</dbReference>
<gene>
    <name evidence="2" type="ORF">S03H2_27702</name>
</gene>
<dbReference type="PANTHER" id="PTHR21043">
    <property type="entry name" value="IOJAP SUPERFAMILY ORTHOLOG"/>
    <property type="match status" value="1"/>
</dbReference>
<dbReference type="GO" id="GO:0017148">
    <property type="term" value="P:negative regulation of translation"/>
    <property type="evidence" value="ECO:0007669"/>
    <property type="project" value="TreeGrafter"/>
</dbReference>
<dbReference type="NCBIfam" id="TIGR00090">
    <property type="entry name" value="rsfS_iojap_ybeB"/>
    <property type="match status" value="1"/>
</dbReference>
<dbReference type="EMBL" id="BARU01016673">
    <property type="protein sequence ID" value="GAH51208.1"/>
    <property type="molecule type" value="Genomic_DNA"/>
</dbReference>
<dbReference type="GO" id="GO:0043023">
    <property type="term" value="F:ribosomal large subunit binding"/>
    <property type="evidence" value="ECO:0007669"/>
    <property type="project" value="TreeGrafter"/>
</dbReference>
<evidence type="ECO:0008006" key="3">
    <source>
        <dbReference type="Google" id="ProtNLM"/>
    </source>
</evidence>
<proteinExistence type="inferred from homology"/>
<protein>
    <recommendedName>
        <fullName evidence="3">Ribosome silencing factor</fullName>
    </recommendedName>
</protein>
<evidence type="ECO:0000256" key="1">
    <source>
        <dbReference type="ARBA" id="ARBA00010574"/>
    </source>
</evidence>
<dbReference type="SUPFAM" id="SSF81301">
    <property type="entry name" value="Nucleotidyltransferase"/>
    <property type="match status" value="1"/>
</dbReference>
<dbReference type="Gene3D" id="3.30.460.10">
    <property type="entry name" value="Beta Polymerase, domain 2"/>
    <property type="match status" value="1"/>
</dbReference>
<organism evidence="2">
    <name type="scientific">marine sediment metagenome</name>
    <dbReference type="NCBI Taxonomy" id="412755"/>
    <lineage>
        <taxon>unclassified sequences</taxon>
        <taxon>metagenomes</taxon>
        <taxon>ecological metagenomes</taxon>
    </lineage>
</organism>
<sequence>EAAKAANEKKALDIIVLDVSGRLIITDYFVICSGKTDRQIKSISDEIQKTLKEGNRLPLRIEGSPDGGWVLLDYFDFVVHIFNIKSREYYKLERLWRDAAIIKWDS</sequence>
<comment type="similarity">
    <text evidence="1">Belongs to the Iojap/RsfS family.</text>
</comment>
<dbReference type="InterPro" id="IPR004394">
    <property type="entry name" value="Iojap/RsfS/C7orf30"/>
</dbReference>
<dbReference type="AlphaFoldDB" id="X1I0X4"/>
<feature type="non-terminal residue" evidence="2">
    <location>
        <position position="1"/>
    </location>
</feature>
<dbReference type="GO" id="GO:0090071">
    <property type="term" value="P:negative regulation of ribosome biogenesis"/>
    <property type="evidence" value="ECO:0007669"/>
    <property type="project" value="TreeGrafter"/>
</dbReference>
<name>X1I0X4_9ZZZZ</name>
<comment type="caution">
    <text evidence="2">The sequence shown here is derived from an EMBL/GenBank/DDBJ whole genome shotgun (WGS) entry which is preliminary data.</text>
</comment>
<dbReference type="Pfam" id="PF02410">
    <property type="entry name" value="RsfS"/>
    <property type="match status" value="1"/>
</dbReference>
<dbReference type="InterPro" id="IPR043519">
    <property type="entry name" value="NT_sf"/>
</dbReference>
<reference evidence="2" key="1">
    <citation type="journal article" date="2014" name="Front. Microbiol.">
        <title>High frequency of phylogenetically diverse reductive dehalogenase-homologous genes in deep subseafloor sedimentary metagenomes.</title>
        <authorList>
            <person name="Kawai M."/>
            <person name="Futagami T."/>
            <person name="Toyoda A."/>
            <person name="Takaki Y."/>
            <person name="Nishi S."/>
            <person name="Hori S."/>
            <person name="Arai W."/>
            <person name="Tsubouchi T."/>
            <person name="Morono Y."/>
            <person name="Uchiyama I."/>
            <person name="Ito T."/>
            <person name="Fujiyama A."/>
            <person name="Inagaki F."/>
            <person name="Takami H."/>
        </authorList>
    </citation>
    <scope>NUCLEOTIDE SEQUENCE</scope>
    <source>
        <strain evidence="2">Expedition CK06-06</strain>
    </source>
</reference>
<accession>X1I0X4</accession>
<dbReference type="HAMAP" id="MF_01477">
    <property type="entry name" value="Iojap_RsfS"/>
    <property type="match status" value="1"/>
</dbReference>